<dbReference type="NCBIfam" id="TIGR01764">
    <property type="entry name" value="excise"/>
    <property type="match status" value="1"/>
</dbReference>
<protein>
    <submittedName>
        <fullName evidence="3">Helix-turn-helix domain-containing protein</fullName>
    </submittedName>
</protein>
<evidence type="ECO:0000313" key="4">
    <source>
        <dbReference type="Proteomes" id="UP000502706"/>
    </source>
</evidence>
<evidence type="ECO:0000313" key="3">
    <source>
        <dbReference type="EMBL" id="QIN80124.1"/>
    </source>
</evidence>
<feature type="compositionally biased region" description="Polar residues" evidence="1">
    <location>
        <begin position="187"/>
        <end position="197"/>
    </location>
</feature>
<dbReference type="InterPro" id="IPR009061">
    <property type="entry name" value="DNA-bd_dom_put_sf"/>
</dbReference>
<dbReference type="EMBL" id="CP045121">
    <property type="protein sequence ID" value="QIN80124.1"/>
    <property type="molecule type" value="Genomic_DNA"/>
</dbReference>
<evidence type="ECO:0000256" key="1">
    <source>
        <dbReference type="SAM" id="MobiDB-lite"/>
    </source>
</evidence>
<accession>A0A6G8Q0W6</accession>
<dbReference type="Gene3D" id="1.10.1660.10">
    <property type="match status" value="1"/>
</dbReference>
<gene>
    <name evidence="3" type="ORF">GBA65_18155</name>
</gene>
<sequence>MSVFLCEEHERGVCEWWSKEPDYIRDDCVRLADLTPKEREALPGWWFTVDEVAEQQGVRPGTVHNWIRLGKLRAMKCRAGKRRIMEEDLQAYWEGRPPPQCHEEQESAADAEQEERDRVRDAEAAKKWREAADFIADLARAAQHVDEFAELALREAERRCRAADLGTARSRLRHMEKRERDHWSRGTRWNNPWNAPP</sequence>
<dbReference type="Proteomes" id="UP000502706">
    <property type="component" value="Chromosome"/>
</dbReference>
<dbReference type="InterPro" id="IPR041657">
    <property type="entry name" value="HTH_17"/>
</dbReference>
<dbReference type="Pfam" id="PF12728">
    <property type="entry name" value="HTH_17"/>
    <property type="match status" value="1"/>
</dbReference>
<organism evidence="3 4">
    <name type="scientific">Rubrobacter marinus</name>
    <dbReference type="NCBI Taxonomy" id="2653852"/>
    <lineage>
        <taxon>Bacteria</taxon>
        <taxon>Bacillati</taxon>
        <taxon>Actinomycetota</taxon>
        <taxon>Rubrobacteria</taxon>
        <taxon>Rubrobacterales</taxon>
        <taxon>Rubrobacteraceae</taxon>
        <taxon>Rubrobacter</taxon>
    </lineage>
</organism>
<feature type="region of interest" description="Disordered" evidence="1">
    <location>
        <begin position="176"/>
        <end position="197"/>
    </location>
</feature>
<feature type="domain" description="Helix-turn-helix" evidence="2">
    <location>
        <begin position="46"/>
        <end position="96"/>
    </location>
</feature>
<keyword evidence="4" id="KW-1185">Reference proteome</keyword>
<proteinExistence type="predicted"/>
<dbReference type="InterPro" id="IPR010093">
    <property type="entry name" value="SinI_DNA-bd"/>
</dbReference>
<dbReference type="KEGG" id="rmar:GBA65_18155"/>
<reference evidence="3 4" key="1">
    <citation type="submission" date="2019-10" db="EMBL/GenBank/DDBJ databases">
        <title>Rubrobacter sp nov SCSIO 52915 isolated from a deep-sea sediment in the South China Sea.</title>
        <authorList>
            <person name="Chen R.W."/>
        </authorList>
    </citation>
    <scope>NUCLEOTIDE SEQUENCE [LARGE SCALE GENOMIC DNA]</scope>
    <source>
        <strain evidence="3 4">SCSIO 52915</strain>
    </source>
</reference>
<dbReference type="GO" id="GO:0003677">
    <property type="term" value="F:DNA binding"/>
    <property type="evidence" value="ECO:0007669"/>
    <property type="project" value="InterPro"/>
</dbReference>
<dbReference type="SUPFAM" id="SSF46955">
    <property type="entry name" value="Putative DNA-binding domain"/>
    <property type="match status" value="1"/>
</dbReference>
<feature type="region of interest" description="Disordered" evidence="1">
    <location>
        <begin position="94"/>
        <end position="123"/>
    </location>
</feature>
<name>A0A6G8Q0W6_9ACTN</name>
<evidence type="ECO:0000259" key="2">
    <source>
        <dbReference type="Pfam" id="PF12728"/>
    </source>
</evidence>
<dbReference type="AlphaFoldDB" id="A0A6G8Q0W6"/>